<dbReference type="KEGG" id="scq:SCULI_v1c04230"/>
<evidence type="ECO:0000313" key="3">
    <source>
        <dbReference type="Proteomes" id="UP000019267"/>
    </source>
</evidence>
<evidence type="ECO:0000313" key="2">
    <source>
        <dbReference type="EMBL" id="AHI52764.1"/>
    </source>
</evidence>
<dbReference type="HOGENOM" id="CLU_2107462_0_0_14"/>
<dbReference type="AlphaFoldDB" id="W6AGG4"/>
<feature type="region of interest" description="Disordered" evidence="1">
    <location>
        <begin position="21"/>
        <end position="41"/>
    </location>
</feature>
<protein>
    <submittedName>
        <fullName evidence="2">Uncharacterized protein</fullName>
    </submittedName>
</protein>
<reference evidence="2 3" key="1">
    <citation type="journal article" date="2014" name="Genome Biol. Evol.">
        <title>Molecular evolution of the substrate utilization strategies and putative virulence factors in mosquito-associated Spiroplasma species.</title>
        <authorList>
            <person name="Chang T.H."/>
            <person name="Lo W.S."/>
            <person name="Ku C."/>
            <person name="Chen L.L."/>
            <person name="Kuo C.H."/>
        </authorList>
    </citation>
    <scope>NUCLEOTIDE SEQUENCE [LARGE SCALE GENOMIC DNA]</scope>
    <source>
        <strain evidence="2">AES-1</strain>
    </source>
</reference>
<sequence>MAVKKTLIIPKDNNEAQELKSRYNNEQFNLSEKKNNSSEEYHESIDDEARIYYSYFLLYDFTAKKYDPEFDSYSGLNDLLKTLDMAIEAAIFNETKSEIKKVIDFVKSHSYFYEK</sequence>
<feature type="compositionally biased region" description="Basic and acidic residues" evidence="1">
    <location>
        <begin position="31"/>
        <end position="41"/>
    </location>
</feature>
<gene>
    <name evidence="2" type="ORF">SCULI_v1c04230</name>
</gene>
<accession>W6AGG4</accession>
<organism evidence="2 3">
    <name type="scientific">Spiroplasma culicicola AES-1</name>
    <dbReference type="NCBI Taxonomy" id="1276246"/>
    <lineage>
        <taxon>Bacteria</taxon>
        <taxon>Bacillati</taxon>
        <taxon>Mycoplasmatota</taxon>
        <taxon>Mollicutes</taxon>
        <taxon>Entomoplasmatales</taxon>
        <taxon>Spiroplasmataceae</taxon>
        <taxon>Spiroplasma</taxon>
    </lineage>
</organism>
<evidence type="ECO:0000256" key="1">
    <source>
        <dbReference type="SAM" id="MobiDB-lite"/>
    </source>
</evidence>
<name>W6AGG4_9MOLU</name>
<proteinExistence type="predicted"/>
<keyword evidence="3" id="KW-1185">Reference proteome</keyword>
<dbReference type="Proteomes" id="UP000019267">
    <property type="component" value="Chromosome"/>
</dbReference>
<dbReference type="PATRIC" id="fig|1276246.3.peg.422"/>
<dbReference type="EMBL" id="CP006681">
    <property type="protein sequence ID" value="AHI52764.1"/>
    <property type="molecule type" value="Genomic_DNA"/>
</dbReference>
<dbReference type="RefSeq" id="WP_025363001.1">
    <property type="nucleotide sequence ID" value="NZ_CP006681.1"/>
</dbReference>